<accession>A0A4D9DHP7</accession>
<name>A0A4D9DHP7_9STRA</name>
<evidence type="ECO:0000313" key="2">
    <source>
        <dbReference type="EMBL" id="TFJ88418.1"/>
    </source>
</evidence>
<comment type="caution">
    <text evidence="2">The sequence shown here is derived from an EMBL/GenBank/DDBJ whole genome shotgun (WGS) entry which is preliminary data.</text>
</comment>
<reference evidence="2 3" key="1">
    <citation type="submission" date="2019-01" db="EMBL/GenBank/DDBJ databases">
        <title>Nuclear Genome Assembly of the Microalgal Biofuel strain Nannochloropsis salina CCMP1776.</title>
        <authorList>
            <person name="Hovde B."/>
        </authorList>
    </citation>
    <scope>NUCLEOTIDE SEQUENCE [LARGE SCALE GENOMIC DNA]</scope>
    <source>
        <strain evidence="2 3">CCMP1776</strain>
    </source>
</reference>
<dbReference type="EMBL" id="SDOX01000002">
    <property type="protein sequence ID" value="TFJ88418.1"/>
    <property type="molecule type" value="Genomic_DNA"/>
</dbReference>
<feature type="coiled-coil region" evidence="1">
    <location>
        <begin position="47"/>
        <end position="82"/>
    </location>
</feature>
<keyword evidence="1" id="KW-0175">Coiled coil</keyword>
<protein>
    <submittedName>
        <fullName evidence="2">Uncharacterized protein</fullName>
    </submittedName>
</protein>
<proteinExistence type="predicted"/>
<dbReference type="Proteomes" id="UP000355283">
    <property type="component" value="Unassembled WGS sequence"/>
</dbReference>
<organism evidence="2 3">
    <name type="scientific">Nannochloropsis salina CCMP1776</name>
    <dbReference type="NCBI Taxonomy" id="1027361"/>
    <lineage>
        <taxon>Eukaryota</taxon>
        <taxon>Sar</taxon>
        <taxon>Stramenopiles</taxon>
        <taxon>Ochrophyta</taxon>
        <taxon>Eustigmatophyceae</taxon>
        <taxon>Eustigmatales</taxon>
        <taxon>Monodopsidaceae</taxon>
        <taxon>Microchloropsis</taxon>
        <taxon>Microchloropsis salina</taxon>
    </lineage>
</organism>
<gene>
    <name evidence="2" type="ORF">NSK_000767</name>
</gene>
<dbReference type="AlphaFoldDB" id="A0A4D9DHP7"/>
<evidence type="ECO:0000256" key="1">
    <source>
        <dbReference type="SAM" id="Coils"/>
    </source>
</evidence>
<evidence type="ECO:0000313" key="3">
    <source>
        <dbReference type="Proteomes" id="UP000355283"/>
    </source>
</evidence>
<keyword evidence="3" id="KW-1185">Reference proteome</keyword>
<sequence length="374" mass="42172">MNHQHSNKKKKHINPLVVAQLYTKKKTAHAAHQLEKSGLKAKGHKLHKNLEKKEKDIHREIAKAANAHVAHVKKTKKELEARAAHAAHVAKMAHKIHGGHHRVLQRLQNLSEEDLEKLRMIARDAALQVLKNAARDAGLDSNLLADAEKETWSMDDVTETYDDEEVEDALATLLSLDDLILLDKPAVSFLDRAQQLNSTDASTIIEESASSNDVPLIQSMLVALRDMNMTATEAERLRSDARSAAMQAIRDVVREAGMDERIQGNMELEALFSNITAAAEFVNRKGAASSSTPPTGTRKLHQLERAFDAEDAKIWANRRVLAEQWLSNKPVEYEDEEWDTYFPDHKIDYTPNYEDYMTYGTHGNKGQRESYGDY</sequence>